<accession>A0AAV6U8S8</accession>
<feature type="region of interest" description="Disordered" evidence="1">
    <location>
        <begin position="64"/>
        <end position="97"/>
    </location>
</feature>
<keyword evidence="3" id="KW-1185">Reference proteome</keyword>
<dbReference type="Proteomes" id="UP000827092">
    <property type="component" value="Unassembled WGS sequence"/>
</dbReference>
<proteinExistence type="predicted"/>
<reference evidence="2 3" key="1">
    <citation type="journal article" date="2022" name="Nat. Ecol. Evol.">
        <title>A masculinizing supergene underlies an exaggerated male reproductive morph in a spider.</title>
        <authorList>
            <person name="Hendrickx F."/>
            <person name="De Corte Z."/>
            <person name="Sonet G."/>
            <person name="Van Belleghem S.M."/>
            <person name="Kostlbacher S."/>
            <person name="Vangestel C."/>
        </authorList>
    </citation>
    <scope>NUCLEOTIDE SEQUENCE [LARGE SCALE GENOMIC DNA]</scope>
    <source>
        <strain evidence="2">W744_W776</strain>
    </source>
</reference>
<dbReference type="AlphaFoldDB" id="A0AAV6U8S8"/>
<evidence type="ECO:0000256" key="1">
    <source>
        <dbReference type="SAM" id="MobiDB-lite"/>
    </source>
</evidence>
<gene>
    <name evidence="2" type="ORF">JTE90_025365</name>
</gene>
<sequence length="97" mass="10532">MPGCNDFDSHSTSGSATHTIPRPKTHSACSEHPAREKFSPGKRLHEKGSTFALENKSGIVWRSLNGQPRGDVERGGAADAAQISSERFDPGGLRFRR</sequence>
<protein>
    <submittedName>
        <fullName evidence="2">Uncharacterized protein</fullName>
    </submittedName>
</protein>
<evidence type="ECO:0000313" key="3">
    <source>
        <dbReference type="Proteomes" id="UP000827092"/>
    </source>
</evidence>
<name>A0AAV6U8S8_9ARAC</name>
<organism evidence="2 3">
    <name type="scientific">Oedothorax gibbosus</name>
    <dbReference type="NCBI Taxonomy" id="931172"/>
    <lineage>
        <taxon>Eukaryota</taxon>
        <taxon>Metazoa</taxon>
        <taxon>Ecdysozoa</taxon>
        <taxon>Arthropoda</taxon>
        <taxon>Chelicerata</taxon>
        <taxon>Arachnida</taxon>
        <taxon>Araneae</taxon>
        <taxon>Araneomorphae</taxon>
        <taxon>Entelegynae</taxon>
        <taxon>Araneoidea</taxon>
        <taxon>Linyphiidae</taxon>
        <taxon>Erigoninae</taxon>
        <taxon>Oedothorax</taxon>
    </lineage>
</organism>
<evidence type="ECO:0000313" key="2">
    <source>
        <dbReference type="EMBL" id="KAG8180660.1"/>
    </source>
</evidence>
<comment type="caution">
    <text evidence="2">The sequence shown here is derived from an EMBL/GenBank/DDBJ whole genome shotgun (WGS) entry which is preliminary data.</text>
</comment>
<dbReference type="EMBL" id="JAFNEN010000558">
    <property type="protein sequence ID" value="KAG8180660.1"/>
    <property type="molecule type" value="Genomic_DNA"/>
</dbReference>
<feature type="region of interest" description="Disordered" evidence="1">
    <location>
        <begin position="1"/>
        <end position="44"/>
    </location>
</feature>